<evidence type="ECO:0000256" key="2">
    <source>
        <dbReference type="ARBA" id="ARBA00023186"/>
    </source>
</evidence>
<dbReference type="InterPro" id="IPR016655">
    <property type="entry name" value="PFD3"/>
</dbReference>
<sequence length="197" mass="22671">MSTASTEGHVNPYKVLYNQDIKSASNIPTVSFIENVDEYLKDKELETVFKQLQEGYNKYKYFESKLTNNVSILTNRSKQLQETIKIIDTMETKQEDTFTMNYELSEGVFSSAEISKPKSVYLWLGANIMLEYSFDEAKQVLAKNLSSVEKQLSDTIQDLGFVKDQITTTDVNVSRVYNYDVIQRRKKPVGAPKEEEK</sequence>
<dbReference type="OrthoDB" id="6375174at2759"/>
<dbReference type="RefSeq" id="XP_004351987.1">
    <property type="nucleotide sequence ID" value="XM_004351935.1"/>
</dbReference>
<dbReference type="OMA" id="YNWDVAQ"/>
<protein>
    <recommendedName>
        <fullName evidence="3">Prefoldin subunit 3</fullName>
    </recommendedName>
</protein>
<dbReference type="Gene3D" id="1.10.287.370">
    <property type="match status" value="1"/>
</dbReference>
<evidence type="ECO:0000256" key="3">
    <source>
        <dbReference type="PIRNR" id="PIRNR016396"/>
    </source>
</evidence>
<gene>
    <name evidence="4" type="primary">pfdn3</name>
    <name evidence="4" type="ORF">DFA_10101</name>
</gene>
<dbReference type="InterPro" id="IPR009053">
    <property type="entry name" value="Prefoldin"/>
</dbReference>
<dbReference type="CDD" id="cd23156">
    <property type="entry name" value="Prefoldin_3"/>
    <property type="match status" value="1"/>
</dbReference>
<evidence type="ECO:0000313" key="4">
    <source>
        <dbReference type="EMBL" id="EGG15267.1"/>
    </source>
</evidence>
<dbReference type="STRING" id="1054147.F4Q998"/>
<dbReference type="GO" id="GO:0005737">
    <property type="term" value="C:cytoplasm"/>
    <property type="evidence" value="ECO:0007669"/>
    <property type="project" value="UniProtKB-ARBA"/>
</dbReference>
<dbReference type="GO" id="GO:0007021">
    <property type="term" value="P:tubulin complex assembly"/>
    <property type="evidence" value="ECO:0007669"/>
    <property type="project" value="TreeGrafter"/>
</dbReference>
<dbReference type="InterPro" id="IPR004127">
    <property type="entry name" value="Prefoldin_subunit_alpha"/>
</dbReference>
<dbReference type="GO" id="GO:0006457">
    <property type="term" value="P:protein folding"/>
    <property type="evidence" value="ECO:0007669"/>
    <property type="project" value="UniProtKB-UniRule"/>
</dbReference>
<evidence type="ECO:0000256" key="1">
    <source>
        <dbReference type="ARBA" id="ARBA00010048"/>
    </source>
</evidence>
<dbReference type="PANTHER" id="PTHR12409:SF0">
    <property type="entry name" value="PREFOLDIN SUBUNIT 3"/>
    <property type="match status" value="1"/>
</dbReference>
<evidence type="ECO:0000313" key="5">
    <source>
        <dbReference type="Proteomes" id="UP000007797"/>
    </source>
</evidence>
<name>F4Q998_CACFS</name>
<dbReference type="GeneID" id="14867456"/>
<dbReference type="EMBL" id="GL883026">
    <property type="protein sequence ID" value="EGG15267.1"/>
    <property type="molecule type" value="Genomic_DNA"/>
</dbReference>
<dbReference type="GO" id="GO:0015631">
    <property type="term" value="F:tubulin binding"/>
    <property type="evidence" value="ECO:0007669"/>
    <property type="project" value="TreeGrafter"/>
</dbReference>
<keyword evidence="2 3" id="KW-0143">Chaperone</keyword>
<organism evidence="4 5">
    <name type="scientific">Cavenderia fasciculata</name>
    <name type="common">Slime mold</name>
    <name type="synonym">Dictyostelium fasciculatum</name>
    <dbReference type="NCBI Taxonomy" id="261658"/>
    <lineage>
        <taxon>Eukaryota</taxon>
        <taxon>Amoebozoa</taxon>
        <taxon>Evosea</taxon>
        <taxon>Eumycetozoa</taxon>
        <taxon>Dictyostelia</taxon>
        <taxon>Acytosteliales</taxon>
        <taxon>Cavenderiaceae</taxon>
        <taxon>Cavenderia</taxon>
    </lineage>
</organism>
<comment type="function">
    <text evidence="3">Binds specifically to cytosolic chaperonin (c-CPN) and transfers target proteins to it. Binds to nascent polypeptide chain and promotes folding in an environment in which there are many competing pathways for nonnative proteins.</text>
</comment>
<dbReference type="FunFam" id="1.10.287.370:FF:000001">
    <property type="entry name" value="Prefoldin subunit 3"/>
    <property type="match status" value="1"/>
</dbReference>
<dbReference type="SUPFAM" id="SSF46579">
    <property type="entry name" value="Prefoldin"/>
    <property type="match status" value="1"/>
</dbReference>
<dbReference type="AlphaFoldDB" id="F4Q998"/>
<comment type="similarity">
    <text evidence="1 3">Belongs to the prefoldin subunit alpha family.</text>
</comment>
<dbReference type="KEGG" id="dfa:DFA_10101"/>
<dbReference type="GO" id="GO:0007017">
    <property type="term" value="P:microtubule-based process"/>
    <property type="evidence" value="ECO:0007669"/>
    <property type="project" value="TreeGrafter"/>
</dbReference>
<keyword evidence="5" id="KW-1185">Reference proteome</keyword>
<dbReference type="PIRSF" id="PIRSF016396">
    <property type="entry name" value="Prefoldin_subunit_3"/>
    <property type="match status" value="1"/>
</dbReference>
<dbReference type="Pfam" id="PF02996">
    <property type="entry name" value="Prefoldin"/>
    <property type="match status" value="1"/>
</dbReference>
<reference evidence="5" key="1">
    <citation type="journal article" date="2011" name="Genome Res.">
        <title>Phylogeny-wide analysis of social amoeba genomes highlights ancient origins for complex intercellular communication.</title>
        <authorList>
            <person name="Heidel A.J."/>
            <person name="Lawal H.M."/>
            <person name="Felder M."/>
            <person name="Schilde C."/>
            <person name="Helps N.R."/>
            <person name="Tunggal B."/>
            <person name="Rivero F."/>
            <person name="John U."/>
            <person name="Schleicher M."/>
            <person name="Eichinger L."/>
            <person name="Platzer M."/>
            <person name="Noegel A.A."/>
            <person name="Schaap P."/>
            <person name="Gloeckner G."/>
        </authorList>
    </citation>
    <scope>NUCLEOTIDE SEQUENCE [LARGE SCALE GENOMIC DNA]</scope>
    <source>
        <strain evidence="5">SH3</strain>
    </source>
</reference>
<proteinExistence type="inferred from homology"/>
<dbReference type="PANTHER" id="PTHR12409">
    <property type="entry name" value="PREFOLDIN SUBUNIT 3"/>
    <property type="match status" value="1"/>
</dbReference>
<dbReference type="GO" id="GO:0016272">
    <property type="term" value="C:prefoldin complex"/>
    <property type="evidence" value="ECO:0007669"/>
    <property type="project" value="UniProtKB-UniRule"/>
</dbReference>
<comment type="subunit">
    <text evidence="3">Heterohexamer of two PFD-alpha type and four PFD-beta type subunits.</text>
</comment>
<accession>F4Q998</accession>
<dbReference type="Proteomes" id="UP000007797">
    <property type="component" value="Unassembled WGS sequence"/>
</dbReference>